<dbReference type="VEuPathDB" id="VectorBase:RSAN_027331"/>
<dbReference type="EMBL" id="JABSTV010001253">
    <property type="protein sequence ID" value="KAH7943821.1"/>
    <property type="molecule type" value="Genomic_DNA"/>
</dbReference>
<evidence type="ECO:0000313" key="3">
    <source>
        <dbReference type="Proteomes" id="UP000821837"/>
    </source>
</evidence>
<name>A0A9D4PLE6_RHISA</name>
<accession>A0A9D4PLE6</accession>
<dbReference type="EMBL" id="JABSTV010001250">
    <property type="protein sequence ID" value="KAH7957109.1"/>
    <property type="molecule type" value="Genomic_DNA"/>
</dbReference>
<reference evidence="1" key="2">
    <citation type="submission" date="2021-09" db="EMBL/GenBank/DDBJ databases">
        <authorList>
            <person name="Jia N."/>
            <person name="Wang J."/>
            <person name="Shi W."/>
            <person name="Du L."/>
            <person name="Sun Y."/>
            <person name="Zhan W."/>
            <person name="Jiang J."/>
            <person name="Wang Q."/>
            <person name="Zhang B."/>
            <person name="Ji P."/>
            <person name="Sakyi L.B."/>
            <person name="Cui X."/>
            <person name="Yuan T."/>
            <person name="Jiang B."/>
            <person name="Yang W."/>
            <person name="Lam T.T.-Y."/>
            <person name="Chang Q."/>
            <person name="Ding S."/>
            <person name="Wang X."/>
            <person name="Zhu J."/>
            <person name="Ruan X."/>
            <person name="Zhao L."/>
            <person name="Wei J."/>
            <person name="Que T."/>
            <person name="Du C."/>
            <person name="Cheng J."/>
            <person name="Dai P."/>
            <person name="Han X."/>
            <person name="Huang E."/>
            <person name="Gao Y."/>
            <person name="Liu J."/>
            <person name="Shao H."/>
            <person name="Ye R."/>
            <person name="Li L."/>
            <person name="Wei W."/>
            <person name="Wang X."/>
            <person name="Wang C."/>
            <person name="Huo Q."/>
            <person name="Li W."/>
            <person name="Guo W."/>
            <person name="Chen H."/>
            <person name="Chen S."/>
            <person name="Zhou L."/>
            <person name="Zhou L."/>
            <person name="Ni X."/>
            <person name="Tian J."/>
            <person name="Zhou Y."/>
            <person name="Sheng Y."/>
            <person name="Liu T."/>
            <person name="Pan Y."/>
            <person name="Xia L."/>
            <person name="Li J."/>
            <person name="Zhao F."/>
            <person name="Cao W."/>
        </authorList>
    </citation>
    <scope>NUCLEOTIDE SEQUENCE</scope>
    <source>
        <strain evidence="1">Rsan-2018</strain>
        <tissue evidence="1">Larvae</tissue>
    </source>
</reference>
<proteinExistence type="predicted"/>
<evidence type="ECO:0000313" key="2">
    <source>
        <dbReference type="EMBL" id="KAH7957109.1"/>
    </source>
</evidence>
<keyword evidence="3" id="KW-1185">Reference proteome</keyword>
<gene>
    <name evidence="1" type="ORF">HPB52_011839</name>
    <name evidence="2" type="ORF">HPB52_015344</name>
</gene>
<reference evidence="1" key="1">
    <citation type="journal article" date="2020" name="Cell">
        <title>Large-Scale Comparative Analyses of Tick Genomes Elucidate Their Genetic Diversity and Vector Capacities.</title>
        <authorList>
            <consortium name="Tick Genome and Microbiome Consortium (TIGMIC)"/>
            <person name="Jia N."/>
            <person name="Wang J."/>
            <person name="Shi W."/>
            <person name="Du L."/>
            <person name="Sun Y."/>
            <person name="Zhan W."/>
            <person name="Jiang J.F."/>
            <person name="Wang Q."/>
            <person name="Zhang B."/>
            <person name="Ji P."/>
            <person name="Bell-Sakyi L."/>
            <person name="Cui X.M."/>
            <person name="Yuan T.T."/>
            <person name="Jiang B.G."/>
            <person name="Yang W.F."/>
            <person name="Lam T.T."/>
            <person name="Chang Q.C."/>
            <person name="Ding S.J."/>
            <person name="Wang X.J."/>
            <person name="Zhu J.G."/>
            <person name="Ruan X.D."/>
            <person name="Zhao L."/>
            <person name="Wei J.T."/>
            <person name="Ye R.Z."/>
            <person name="Que T.C."/>
            <person name="Du C.H."/>
            <person name="Zhou Y.H."/>
            <person name="Cheng J.X."/>
            <person name="Dai P.F."/>
            <person name="Guo W.B."/>
            <person name="Han X.H."/>
            <person name="Huang E.J."/>
            <person name="Li L.F."/>
            <person name="Wei W."/>
            <person name="Gao Y.C."/>
            <person name="Liu J.Z."/>
            <person name="Shao H.Z."/>
            <person name="Wang X."/>
            <person name="Wang C.C."/>
            <person name="Yang T.C."/>
            <person name="Huo Q.B."/>
            <person name="Li W."/>
            <person name="Chen H.Y."/>
            <person name="Chen S.E."/>
            <person name="Zhou L.G."/>
            <person name="Ni X.B."/>
            <person name="Tian J.H."/>
            <person name="Sheng Y."/>
            <person name="Liu T."/>
            <person name="Pan Y.S."/>
            <person name="Xia L.Y."/>
            <person name="Li J."/>
            <person name="Zhao F."/>
            <person name="Cao W.C."/>
        </authorList>
    </citation>
    <scope>NUCLEOTIDE SEQUENCE</scope>
    <source>
        <strain evidence="1">Rsan-2018</strain>
    </source>
</reference>
<dbReference type="AlphaFoldDB" id="A0A9D4PLE6"/>
<sequence length="157" mass="17975">MLLLGQMSYAIVEFTASKEVEIVPTTWVTGSVCVWPHNVKAEKAGKMAKKQHPPQSWWKQYEIAVKGLFDFQRHVLRLLNTLRFMLEQQADTLNKLCDMLPTSSVTECAELLGHPLSSLEELQEFDDKLDAGKFKILILTETFATAQLLIPWSFWGY</sequence>
<evidence type="ECO:0000313" key="1">
    <source>
        <dbReference type="EMBL" id="KAH7943821.1"/>
    </source>
</evidence>
<comment type="caution">
    <text evidence="1">The sequence shown here is derived from an EMBL/GenBank/DDBJ whole genome shotgun (WGS) entry which is preliminary data.</text>
</comment>
<organism evidence="1 3">
    <name type="scientific">Rhipicephalus sanguineus</name>
    <name type="common">Brown dog tick</name>
    <name type="synonym">Ixodes sanguineus</name>
    <dbReference type="NCBI Taxonomy" id="34632"/>
    <lineage>
        <taxon>Eukaryota</taxon>
        <taxon>Metazoa</taxon>
        <taxon>Ecdysozoa</taxon>
        <taxon>Arthropoda</taxon>
        <taxon>Chelicerata</taxon>
        <taxon>Arachnida</taxon>
        <taxon>Acari</taxon>
        <taxon>Parasitiformes</taxon>
        <taxon>Ixodida</taxon>
        <taxon>Ixodoidea</taxon>
        <taxon>Ixodidae</taxon>
        <taxon>Rhipicephalinae</taxon>
        <taxon>Rhipicephalus</taxon>
        <taxon>Rhipicephalus</taxon>
    </lineage>
</organism>
<protein>
    <submittedName>
        <fullName evidence="1">Uncharacterized protein</fullName>
    </submittedName>
</protein>
<dbReference type="Proteomes" id="UP000821837">
    <property type="component" value="Unassembled WGS sequence"/>
</dbReference>